<dbReference type="Proteomes" id="UP000383122">
    <property type="component" value="Unassembled WGS sequence"/>
</dbReference>
<evidence type="ECO:0000313" key="1">
    <source>
        <dbReference type="EMBL" id="VVE75193.1"/>
    </source>
</evidence>
<sequence length="56" mass="6131">MLCGFDDDLAAQLSQTSNCIRGPLTQIHPALKRVLGPRVDHPTVLDLPERSPSPPR</sequence>
<dbReference type="EMBL" id="CABPSP010000020">
    <property type="protein sequence ID" value="VVE75193.1"/>
    <property type="molecule type" value="Genomic_DNA"/>
</dbReference>
<gene>
    <name evidence="1" type="ORF">PAN31117_05105</name>
</gene>
<dbReference type="AlphaFoldDB" id="A0A5E5ARP4"/>
<name>A0A5E5ARP4_9BURK</name>
<protein>
    <submittedName>
        <fullName evidence="1">Transposase</fullName>
    </submittedName>
</protein>
<keyword evidence="2" id="KW-1185">Reference proteome</keyword>
<accession>A0A5E5ARP4</accession>
<reference evidence="1 2" key="1">
    <citation type="submission" date="2019-08" db="EMBL/GenBank/DDBJ databases">
        <authorList>
            <person name="Peeters C."/>
        </authorList>
    </citation>
    <scope>NUCLEOTIDE SEQUENCE [LARGE SCALE GENOMIC DNA]</scope>
    <source>
        <strain evidence="1 2">LMG 31117</strain>
    </source>
</reference>
<organism evidence="1 2">
    <name type="scientific">Pandoraea anapnoica</name>
    <dbReference type="NCBI Taxonomy" id="2508301"/>
    <lineage>
        <taxon>Bacteria</taxon>
        <taxon>Pseudomonadati</taxon>
        <taxon>Pseudomonadota</taxon>
        <taxon>Betaproteobacteria</taxon>
        <taxon>Burkholderiales</taxon>
        <taxon>Burkholderiaceae</taxon>
        <taxon>Pandoraea</taxon>
    </lineage>
</organism>
<proteinExistence type="predicted"/>
<evidence type="ECO:0000313" key="2">
    <source>
        <dbReference type="Proteomes" id="UP000383122"/>
    </source>
</evidence>